<dbReference type="PANTHER" id="PTHR15955">
    <property type="entry name" value="RWD DOMAIN CONTAINING PROTEIN 2"/>
    <property type="match status" value="1"/>
</dbReference>
<organism evidence="2 3">
    <name type="scientific">Testicularia cyperi</name>
    <dbReference type="NCBI Taxonomy" id="1882483"/>
    <lineage>
        <taxon>Eukaryota</taxon>
        <taxon>Fungi</taxon>
        <taxon>Dikarya</taxon>
        <taxon>Basidiomycota</taxon>
        <taxon>Ustilaginomycotina</taxon>
        <taxon>Ustilaginomycetes</taxon>
        <taxon>Ustilaginales</taxon>
        <taxon>Anthracoideaceae</taxon>
        <taxon>Testicularia</taxon>
    </lineage>
</organism>
<gene>
    <name evidence="2" type="ORF">BCV70DRAFT_196851</name>
</gene>
<evidence type="ECO:0000256" key="1">
    <source>
        <dbReference type="SAM" id="MobiDB-lite"/>
    </source>
</evidence>
<dbReference type="OrthoDB" id="432412at2759"/>
<dbReference type="AlphaFoldDB" id="A0A317XZ35"/>
<feature type="region of interest" description="Disordered" evidence="1">
    <location>
        <begin position="133"/>
        <end position="158"/>
    </location>
</feature>
<dbReference type="EMBL" id="KZ819188">
    <property type="protein sequence ID" value="PWZ02609.1"/>
    <property type="molecule type" value="Genomic_DNA"/>
</dbReference>
<dbReference type="CDD" id="cd24163">
    <property type="entry name" value="RWDD2_C"/>
    <property type="match status" value="1"/>
</dbReference>
<feature type="compositionally biased region" description="Basic and acidic residues" evidence="1">
    <location>
        <begin position="135"/>
        <end position="144"/>
    </location>
</feature>
<accession>A0A317XZ35</accession>
<dbReference type="InParanoid" id="A0A317XZ35"/>
<keyword evidence="3" id="KW-1185">Reference proteome</keyword>
<dbReference type="STRING" id="1882483.A0A317XZ35"/>
<reference evidence="2 3" key="1">
    <citation type="journal article" date="2018" name="Mol. Biol. Evol.">
        <title>Broad Genomic Sampling Reveals a Smut Pathogenic Ancestry of the Fungal Clade Ustilaginomycotina.</title>
        <authorList>
            <person name="Kijpornyongpan T."/>
            <person name="Mondo S.J."/>
            <person name="Barry K."/>
            <person name="Sandor L."/>
            <person name="Lee J."/>
            <person name="Lipzen A."/>
            <person name="Pangilinan J."/>
            <person name="LaButti K."/>
            <person name="Hainaut M."/>
            <person name="Henrissat B."/>
            <person name="Grigoriev I.V."/>
            <person name="Spatafora J.W."/>
            <person name="Aime M.C."/>
        </authorList>
    </citation>
    <scope>NUCLEOTIDE SEQUENCE [LARGE SCALE GENOMIC DNA]</scope>
    <source>
        <strain evidence="2 3">MCA 3645</strain>
    </source>
</reference>
<dbReference type="PANTHER" id="PTHR15955:SF8">
    <property type="entry name" value="RWD DOMAIN-CONTAINING PROTEIN 2B-RELATED"/>
    <property type="match status" value="1"/>
</dbReference>
<dbReference type="Proteomes" id="UP000246740">
    <property type="component" value="Unassembled WGS sequence"/>
</dbReference>
<evidence type="ECO:0000313" key="3">
    <source>
        <dbReference type="Proteomes" id="UP000246740"/>
    </source>
</evidence>
<evidence type="ECO:0000313" key="2">
    <source>
        <dbReference type="EMBL" id="PWZ02609.1"/>
    </source>
</evidence>
<name>A0A317XZ35_9BASI</name>
<proteinExistence type="predicted"/>
<protein>
    <submittedName>
        <fullName evidence="2">Uncharacterized protein</fullName>
    </submittedName>
</protein>
<sequence length="333" mass="36854">MGLIRLEYSVLEDVAADLDLVMQSSNEGDWEWASDDKKAETWRRFLTEPTAEDAVGLSGRLCLGSGIWMTFALASTDGPNAHAVVDVSAPETDPAVVEGLKDNLVARTREWSQEGVESLFLFDLLTTSQAYLADHPPKDRKAERDDSDAVESAKDASAHVQPLSSSVEIQLSRALFWSHHLKAPSKLKDFNNWCPELQIWGVLRVGWPGYLCFEGPSSSVDEMIRRVKSLQWHAIQLRSHHSWTFKPESDSNCDPVSQALLSCRLASNHPDNTCTSLNGQLTDASTRATKVRTGCQVLESMGEIVARLRESGLEETEISEALGLRVSNNSKDK</sequence>
<dbReference type="InterPro" id="IPR017359">
    <property type="entry name" value="Phi-like"/>
</dbReference>
<dbReference type="InterPro" id="IPR059181">
    <property type="entry name" value="RWDD2A-B_C"/>
</dbReference>